<sequence>MAIVELIFVAFLLSIIHIVQHFRKTMSYWKVRGVKHIPPLPVVGNMLRAFKFDRHFFHVYNKMYHAFPEERMVGMYEFTTATLILRDPELIKTVLVSEFSTFPDRGPIMFNPGCILYWSIFSLGGNKWRAIRSKLLTPFTTGRLKLILPSVTRSCLEFLESGPKELTLDILRQLTLRIFSQTMFGIDIKSEEAEFLENYRGMLSVSKSKVVQQVGLTFFPRFSDFMSFKFMPIHLEKYFRSFLNAILNKKMDDSSWRDDAITILNEMRKRGKVHFHDKEKDMEELFDFNDELAQAQAFLLLFAALEPSSITLMHLAYDLAQSPDSQNKARQEIKALLQKYGGYSWECVKEMKYLNCCLKETLRLHPPLQFLNRVCNKDTELGGVKLDKGTRIVVPLQNLHLDPNYFSDPKKYKPERFLDEKIHQFIYLPFSDGPRICLGSRFFIMEALTLFAHILEKFELSISKEMKLPLKYEPITVFLTPKINNPVIIHLKKIN</sequence>
<keyword evidence="12 15" id="KW-0472">Membrane</keyword>
<dbReference type="InterPro" id="IPR001128">
    <property type="entry name" value="Cyt_P450"/>
</dbReference>
<protein>
    <recommendedName>
        <fullName evidence="18">Cytochrome P450</fullName>
    </recommendedName>
</protein>
<name>A0A9P0H7Z0_NEZVI</name>
<evidence type="ECO:0000256" key="12">
    <source>
        <dbReference type="ARBA" id="ARBA00023136"/>
    </source>
</evidence>
<feature type="binding site" description="axial binding residue" evidence="13">
    <location>
        <position position="437"/>
    </location>
    <ligand>
        <name>heme</name>
        <dbReference type="ChEBI" id="CHEBI:30413"/>
    </ligand>
    <ligandPart>
        <name>Fe</name>
        <dbReference type="ChEBI" id="CHEBI:18248"/>
    </ligandPart>
</feature>
<dbReference type="OrthoDB" id="1372046at2759"/>
<accession>A0A9P0H7Z0</accession>
<evidence type="ECO:0000256" key="13">
    <source>
        <dbReference type="PIRSR" id="PIRSR602401-1"/>
    </source>
</evidence>
<evidence type="ECO:0000256" key="5">
    <source>
        <dbReference type="ARBA" id="ARBA00022617"/>
    </source>
</evidence>
<keyword evidence="9 14" id="KW-0560">Oxidoreductase</keyword>
<dbReference type="GO" id="GO:0005506">
    <property type="term" value="F:iron ion binding"/>
    <property type="evidence" value="ECO:0007669"/>
    <property type="project" value="InterPro"/>
</dbReference>
<dbReference type="PROSITE" id="PS00086">
    <property type="entry name" value="CYTOCHROME_P450"/>
    <property type="match status" value="1"/>
</dbReference>
<dbReference type="PANTHER" id="PTHR24292:SF54">
    <property type="entry name" value="CYP9F3-RELATED"/>
    <property type="match status" value="1"/>
</dbReference>
<evidence type="ECO:0000256" key="6">
    <source>
        <dbReference type="ARBA" id="ARBA00022723"/>
    </source>
</evidence>
<dbReference type="Gene3D" id="1.10.630.10">
    <property type="entry name" value="Cytochrome P450"/>
    <property type="match status" value="1"/>
</dbReference>
<dbReference type="InterPro" id="IPR036396">
    <property type="entry name" value="Cyt_P450_sf"/>
</dbReference>
<comment type="cofactor">
    <cofactor evidence="1 13">
        <name>heme</name>
        <dbReference type="ChEBI" id="CHEBI:30413"/>
    </cofactor>
</comment>
<dbReference type="AlphaFoldDB" id="A0A9P0H7Z0"/>
<evidence type="ECO:0000256" key="8">
    <source>
        <dbReference type="ARBA" id="ARBA00022848"/>
    </source>
</evidence>
<organism evidence="16 17">
    <name type="scientific">Nezara viridula</name>
    <name type="common">Southern green stink bug</name>
    <name type="synonym">Cimex viridulus</name>
    <dbReference type="NCBI Taxonomy" id="85310"/>
    <lineage>
        <taxon>Eukaryota</taxon>
        <taxon>Metazoa</taxon>
        <taxon>Ecdysozoa</taxon>
        <taxon>Arthropoda</taxon>
        <taxon>Hexapoda</taxon>
        <taxon>Insecta</taxon>
        <taxon>Pterygota</taxon>
        <taxon>Neoptera</taxon>
        <taxon>Paraneoptera</taxon>
        <taxon>Hemiptera</taxon>
        <taxon>Heteroptera</taxon>
        <taxon>Panheteroptera</taxon>
        <taxon>Pentatomomorpha</taxon>
        <taxon>Pentatomoidea</taxon>
        <taxon>Pentatomidae</taxon>
        <taxon>Pentatominae</taxon>
        <taxon>Nezara</taxon>
    </lineage>
</organism>
<keyword evidence="15" id="KW-0812">Transmembrane</keyword>
<dbReference type="InterPro" id="IPR017972">
    <property type="entry name" value="Cyt_P450_CS"/>
</dbReference>
<evidence type="ECO:0008006" key="18">
    <source>
        <dbReference type="Google" id="ProtNLM"/>
    </source>
</evidence>
<keyword evidence="17" id="KW-1185">Reference proteome</keyword>
<evidence type="ECO:0000256" key="7">
    <source>
        <dbReference type="ARBA" id="ARBA00022824"/>
    </source>
</evidence>
<dbReference type="InterPro" id="IPR050476">
    <property type="entry name" value="Insect_CytP450_Detox"/>
</dbReference>
<evidence type="ECO:0000256" key="4">
    <source>
        <dbReference type="ARBA" id="ARBA00010617"/>
    </source>
</evidence>
<keyword evidence="7" id="KW-0256">Endoplasmic reticulum</keyword>
<evidence type="ECO:0000313" key="16">
    <source>
        <dbReference type="EMBL" id="CAH1397051.1"/>
    </source>
</evidence>
<keyword evidence="15" id="KW-1133">Transmembrane helix</keyword>
<evidence type="ECO:0000256" key="15">
    <source>
        <dbReference type="SAM" id="Phobius"/>
    </source>
</evidence>
<keyword evidence="11 14" id="KW-0503">Monooxygenase</keyword>
<reference evidence="16" key="1">
    <citation type="submission" date="2022-01" db="EMBL/GenBank/DDBJ databases">
        <authorList>
            <person name="King R."/>
        </authorList>
    </citation>
    <scope>NUCLEOTIDE SEQUENCE</scope>
</reference>
<dbReference type="GO" id="GO:0004497">
    <property type="term" value="F:monooxygenase activity"/>
    <property type="evidence" value="ECO:0007669"/>
    <property type="project" value="UniProtKB-KW"/>
</dbReference>
<evidence type="ECO:0000256" key="9">
    <source>
        <dbReference type="ARBA" id="ARBA00023002"/>
    </source>
</evidence>
<dbReference type="Proteomes" id="UP001152798">
    <property type="component" value="Chromosome 3"/>
</dbReference>
<proteinExistence type="inferred from homology"/>
<dbReference type="GO" id="GO:0020037">
    <property type="term" value="F:heme binding"/>
    <property type="evidence" value="ECO:0007669"/>
    <property type="project" value="InterPro"/>
</dbReference>
<dbReference type="GO" id="GO:0016705">
    <property type="term" value="F:oxidoreductase activity, acting on paired donors, with incorporation or reduction of molecular oxygen"/>
    <property type="evidence" value="ECO:0007669"/>
    <property type="project" value="InterPro"/>
</dbReference>
<dbReference type="CDD" id="cd11056">
    <property type="entry name" value="CYP6-like"/>
    <property type="match status" value="1"/>
</dbReference>
<dbReference type="PANTHER" id="PTHR24292">
    <property type="entry name" value="CYTOCHROME P450"/>
    <property type="match status" value="1"/>
</dbReference>
<evidence type="ECO:0000256" key="11">
    <source>
        <dbReference type="ARBA" id="ARBA00023033"/>
    </source>
</evidence>
<dbReference type="PRINTS" id="PR00463">
    <property type="entry name" value="EP450I"/>
</dbReference>
<keyword evidence="6 13" id="KW-0479">Metal-binding</keyword>
<dbReference type="GO" id="GO:0005789">
    <property type="term" value="C:endoplasmic reticulum membrane"/>
    <property type="evidence" value="ECO:0007669"/>
    <property type="project" value="UniProtKB-SubCell"/>
</dbReference>
<keyword evidence="10 13" id="KW-0408">Iron</keyword>
<gene>
    <name evidence="16" type="ORF">NEZAVI_LOCUS6981</name>
</gene>
<evidence type="ECO:0000256" key="2">
    <source>
        <dbReference type="ARBA" id="ARBA00004174"/>
    </source>
</evidence>
<evidence type="ECO:0000256" key="10">
    <source>
        <dbReference type="ARBA" id="ARBA00023004"/>
    </source>
</evidence>
<dbReference type="SUPFAM" id="SSF48264">
    <property type="entry name" value="Cytochrome P450"/>
    <property type="match status" value="1"/>
</dbReference>
<feature type="transmembrane region" description="Helical" evidence="15">
    <location>
        <begin position="6"/>
        <end position="22"/>
    </location>
</feature>
<comment type="similarity">
    <text evidence="4 14">Belongs to the cytochrome P450 family.</text>
</comment>
<dbReference type="InterPro" id="IPR002401">
    <property type="entry name" value="Cyt_P450_E_grp-I"/>
</dbReference>
<keyword evidence="8" id="KW-0492">Microsome</keyword>
<keyword evidence="5 13" id="KW-0349">Heme</keyword>
<evidence type="ECO:0000256" key="14">
    <source>
        <dbReference type="RuleBase" id="RU000461"/>
    </source>
</evidence>
<dbReference type="PRINTS" id="PR00385">
    <property type="entry name" value="P450"/>
</dbReference>
<comment type="subcellular location">
    <subcellularLocation>
        <location evidence="3">Endoplasmic reticulum membrane</location>
        <topology evidence="3">Peripheral membrane protein</topology>
    </subcellularLocation>
    <subcellularLocation>
        <location evidence="2">Microsome membrane</location>
        <topology evidence="2">Peripheral membrane protein</topology>
    </subcellularLocation>
</comment>
<dbReference type="EMBL" id="OV725079">
    <property type="protein sequence ID" value="CAH1397051.1"/>
    <property type="molecule type" value="Genomic_DNA"/>
</dbReference>
<dbReference type="Pfam" id="PF00067">
    <property type="entry name" value="p450"/>
    <property type="match status" value="1"/>
</dbReference>
<evidence type="ECO:0000256" key="3">
    <source>
        <dbReference type="ARBA" id="ARBA00004406"/>
    </source>
</evidence>
<dbReference type="FunFam" id="1.10.630.10:FF:000182">
    <property type="entry name" value="Cytochrome P450 3A4"/>
    <property type="match status" value="1"/>
</dbReference>
<evidence type="ECO:0000313" key="17">
    <source>
        <dbReference type="Proteomes" id="UP001152798"/>
    </source>
</evidence>
<evidence type="ECO:0000256" key="1">
    <source>
        <dbReference type="ARBA" id="ARBA00001971"/>
    </source>
</evidence>